<evidence type="ECO:0000259" key="3">
    <source>
        <dbReference type="Pfam" id="PF16321"/>
    </source>
</evidence>
<dbReference type="Gene3D" id="3.30.160.100">
    <property type="entry name" value="Ribosome hibernation promotion factor-like"/>
    <property type="match status" value="1"/>
</dbReference>
<dbReference type="GO" id="GO:0045900">
    <property type="term" value="P:negative regulation of translational elongation"/>
    <property type="evidence" value="ECO:0007669"/>
    <property type="project" value="TreeGrafter"/>
</dbReference>
<accession>A0A134AKX1</accession>
<dbReference type="EMBL" id="LSDG01000002">
    <property type="protein sequence ID" value="KXB68373.1"/>
    <property type="molecule type" value="Genomic_DNA"/>
</dbReference>
<comment type="similarity">
    <text evidence="2">Belongs to the HPF/YfiA ribosome-associated protein family. Long HPF subfamily.</text>
</comment>
<feature type="domain" description="Sigma 54 modulation/S30EA ribosomal protein C-terminal" evidence="3">
    <location>
        <begin position="122"/>
        <end position="173"/>
    </location>
</feature>
<dbReference type="GO" id="GO:0022627">
    <property type="term" value="C:cytosolic small ribosomal subunit"/>
    <property type="evidence" value="ECO:0007669"/>
    <property type="project" value="TreeGrafter"/>
</dbReference>
<dbReference type="InterPro" id="IPR038416">
    <property type="entry name" value="Ribosom_S30AE_C_sf"/>
</dbReference>
<dbReference type="CDD" id="cd00552">
    <property type="entry name" value="RaiA"/>
    <property type="match status" value="1"/>
</dbReference>
<dbReference type="InterPro" id="IPR032528">
    <property type="entry name" value="Ribosom_S30AE_C"/>
</dbReference>
<keyword evidence="5" id="KW-1185">Reference proteome</keyword>
<dbReference type="Pfam" id="PF16321">
    <property type="entry name" value="Ribosom_S30AE_C"/>
    <property type="match status" value="1"/>
</dbReference>
<proteinExistence type="inferred from homology"/>
<evidence type="ECO:0000313" key="5">
    <source>
        <dbReference type="Proteomes" id="UP000070442"/>
    </source>
</evidence>
<comment type="subunit">
    <text evidence="2">Interacts with 100S ribosomes.</text>
</comment>
<dbReference type="RefSeq" id="WP_068366089.1">
    <property type="nucleotide sequence ID" value="NZ_CAIJCT010000006.1"/>
</dbReference>
<dbReference type="Proteomes" id="UP000070442">
    <property type="component" value="Unassembled WGS sequence"/>
</dbReference>
<dbReference type="NCBIfam" id="TIGR00741">
    <property type="entry name" value="yfiA"/>
    <property type="match status" value="1"/>
</dbReference>
<dbReference type="Pfam" id="PF02482">
    <property type="entry name" value="Ribosomal_S30AE"/>
    <property type="match status" value="1"/>
</dbReference>
<dbReference type="SUPFAM" id="SSF69754">
    <property type="entry name" value="Ribosome binding protein Y (YfiA homologue)"/>
    <property type="match status" value="1"/>
</dbReference>
<dbReference type="HAMAP" id="MF_00839">
    <property type="entry name" value="HPF"/>
    <property type="match status" value="1"/>
</dbReference>
<evidence type="ECO:0000256" key="2">
    <source>
        <dbReference type="HAMAP-Rule" id="MF_00839"/>
    </source>
</evidence>
<comment type="subcellular location">
    <subcellularLocation>
        <location evidence="2">Cytoplasm</location>
    </subcellularLocation>
</comment>
<organism evidence="4 5">
    <name type="scientific">Aedoeadaptatus coxii</name>
    <dbReference type="NCBI Taxonomy" id="755172"/>
    <lineage>
        <taxon>Bacteria</taxon>
        <taxon>Bacillati</taxon>
        <taxon>Bacillota</taxon>
        <taxon>Tissierellia</taxon>
        <taxon>Tissierellales</taxon>
        <taxon>Peptoniphilaceae</taxon>
        <taxon>Aedoeadaptatus</taxon>
    </lineage>
</organism>
<keyword evidence="1 2" id="KW-0810">Translation regulation</keyword>
<dbReference type="PANTHER" id="PTHR33231">
    <property type="entry name" value="30S RIBOSOMAL PROTEIN"/>
    <property type="match status" value="1"/>
</dbReference>
<dbReference type="InterPro" id="IPR034694">
    <property type="entry name" value="HPF_long/plastid"/>
</dbReference>
<gene>
    <name evidence="2" type="primary">hpf</name>
    <name evidence="4" type="ORF">HMPREF1863_00085</name>
</gene>
<dbReference type="PATRIC" id="fig|755172.3.peg.81"/>
<name>A0A134AKX1_9FIRM</name>
<reference evidence="5" key="1">
    <citation type="submission" date="2016-01" db="EMBL/GenBank/DDBJ databases">
        <authorList>
            <person name="Mitreva M."/>
            <person name="Pepin K.H."/>
            <person name="Mihindukulasuriya K.A."/>
            <person name="Fulton R."/>
            <person name="Fronick C."/>
            <person name="O'Laughlin M."/>
            <person name="Miner T."/>
            <person name="Herter B."/>
            <person name="Rosa B.A."/>
            <person name="Cordes M."/>
            <person name="Tomlinson C."/>
            <person name="Wollam A."/>
            <person name="Palsikar V.B."/>
            <person name="Mardis E.R."/>
            <person name="Wilson R.K."/>
        </authorList>
    </citation>
    <scope>NUCLEOTIDE SEQUENCE [LARGE SCALE GENOMIC DNA]</scope>
    <source>
        <strain evidence="5">DNF00729</strain>
    </source>
</reference>
<dbReference type="PANTHER" id="PTHR33231:SF1">
    <property type="entry name" value="30S RIBOSOMAL PROTEIN"/>
    <property type="match status" value="1"/>
</dbReference>
<dbReference type="STRING" id="755172.HMPREF1863_00085"/>
<dbReference type="AlphaFoldDB" id="A0A134AKX1"/>
<dbReference type="InterPro" id="IPR050574">
    <property type="entry name" value="HPF/YfiA_ribosome-assoc"/>
</dbReference>
<evidence type="ECO:0000256" key="1">
    <source>
        <dbReference type="ARBA" id="ARBA00022845"/>
    </source>
</evidence>
<sequence>MRIEFYGKNIELTSALKNQAEKKLAKLDKYFTEEVKAKVTFAAVKGDHTTEITVFLPNTIVRAEETTEDMYASIDLAVDALERQVRKYKTRLKKRQHDTASIRFENFEQALPENEEDHQGKIISKRKEFHLTPMLEEEALLQMELLNHNFFVFLDGDTGEPAVLYRRRDGNFGRIDYDYTR</sequence>
<dbReference type="InterPro" id="IPR036567">
    <property type="entry name" value="RHF-like"/>
</dbReference>
<evidence type="ECO:0000313" key="4">
    <source>
        <dbReference type="EMBL" id="KXB68373.1"/>
    </source>
</evidence>
<dbReference type="Gene3D" id="3.30.505.50">
    <property type="entry name" value="Sigma 54 modulation/S30EA ribosomal protein, C-terminal domain"/>
    <property type="match status" value="1"/>
</dbReference>
<dbReference type="OrthoDB" id="9794975at2"/>
<protein>
    <recommendedName>
        <fullName evidence="2">Ribosome hibernation promoting factor</fullName>
        <shortName evidence="2">HPF</shortName>
    </recommendedName>
</protein>
<dbReference type="GO" id="GO:0043024">
    <property type="term" value="F:ribosomal small subunit binding"/>
    <property type="evidence" value="ECO:0007669"/>
    <property type="project" value="TreeGrafter"/>
</dbReference>
<dbReference type="InterPro" id="IPR003489">
    <property type="entry name" value="RHF/RaiA"/>
</dbReference>
<keyword evidence="2" id="KW-0963">Cytoplasm</keyword>
<comment type="function">
    <text evidence="2">Required for dimerization of active 70S ribosomes into 100S ribosomes in stationary phase; 100S ribosomes are translationally inactive and sometimes present during exponential growth.</text>
</comment>
<comment type="caution">
    <text evidence="4">The sequence shown here is derived from an EMBL/GenBank/DDBJ whole genome shotgun (WGS) entry which is preliminary data.</text>
</comment>